<dbReference type="STRING" id="1838286.Verru16b_01394"/>
<dbReference type="OrthoDB" id="9805416at2"/>
<dbReference type="PATRIC" id="fig|1838286.3.peg.1404"/>
<evidence type="ECO:0000313" key="5">
    <source>
        <dbReference type="EMBL" id="AOS44333.1"/>
    </source>
</evidence>
<evidence type="ECO:0000256" key="2">
    <source>
        <dbReference type="ARBA" id="ARBA00023002"/>
    </source>
</evidence>
<comment type="similarity">
    <text evidence="1">Belongs to the D-isomer specific 2-hydroxyacid dehydrogenase family.</text>
</comment>
<gene>
    <name evidence="5" type="primary">serA_2</name>
    <name evidence="5" type="ORF">Verru16b_01394</name>
</gene>
<evidence type="ECO:0000256" key="1">
    <source>
        <dbReference type="ARBA" id="ARBA00005854"/>
    </source>
</evidence>
<dbReference type="Proteomes" id="UP000095228">
    <property type="component" value="Chromosome"/>
</dbReference>
<dbReference type="PROSITE" id="PS00670">
    <property type="entry name" value="D_2_HYDROXYACID_DH_2"/>
    <property type="match status" value="1"/>
</dbReference>
<dbReference type="SUPFAM" id="SSF52283">
    <property type="entry name" value="Formate/glycerate dehydrogenase catalytic domain-like"/>
    <property type="match status" value="1"/>
</dbReference>
<accession>A0A1D8ATW7</accession>
<evidence type="ECO:0000259" key="4">
    <source>
        <dbReference type="Pfam" id="PF02826"/>
    </source>
</evidence>
<dbReference type="SUPFAM" id="SSF51735">
    <property type="entry name" value="NAD(P)-binding Rossmann-fold domains"/>
    <property type="match status" value="1"/>
</dbReference>
<keyword evidence="3" id="KW-0520">NAD</keyword>
<keyword evidence="6" id="KW-1185">Reference proteome</keyword>
<dbReference type="GO" id="GO:0004617">
    <property type="term" value="F:phosphoglycerate dehydrogenase activity"/>
    <property type="evidence" value="ECO:0007669"/>
    <property type="project" value="UniProtKB-EC"/>
</dbReference>
<dbReference type="EMBL" id="CP016094">
    <property type="protein sequence ID" value="AOS44333.1"/>
    <property type="molecule type" value="Genomic_DNA"/>
</dbReference>
<evidence type="ECO:0000256" key="3">
    <source>
        <dbReference type="ARBA" id="ARBA00023027"/>
    </source>
</evidence>
<dbReference type="InterPro" id="IPR006140">
    <property type="entry name" value="D-isomer_DH_NAD-bd"/>
</dbReference>
<dbReference type="InterPro" id="IPR029753">
    <property type="entry name" value="D-isomer_DH_CS"/>
</dbReference>
<dbReference type="PANTHER" id="PTHR42789:SF1">
    <property type="entry name" value="D-ISOMER SPECIFIC 2-HYDROXYACID DEHYDROGENASE FAMILY PROTEIN (AFU_ORTHOLOGUE AFUA_6G10090)"/>
    <property type="match status" value="1"/>
</dbReference>
<keyword evidence="2 5" id="KW-0560">Oxidoreductase</keyword>
<protein>
    <submittedName>
        <fullName evidence="5">D-3-phosphoglycerate dehydrogenase</fullName>
        <ecNumber evidence="5">1.1.1.95</ecNumber>
    </submittedName>
</protein>
<dbReference type="KEGG" id="obg:Verru16b_01394"/>
<evidence type="ECO:0000313" key="6">
    <source>
        <dbReference type="Proteomes" id="UP000095228"/>
    </source>
</evidence>
<dbReference type="GO" id="GO:0051287">
    <property type="term" value="F:NAD binding"/>
    <property type="evidence" value="ECO:0007669"/>
    <property type="project" value="InterPro"/>
</dbReference>
<dbReference type="InterPro" id="IPR036291">
    <property type="entry name" value="NAD(P)-bd_dom_sf"/>
</dbReference>
<reference evidence="5 6" key="1">
    <citation type="submission" date="2016-06" db="EMBL/GenBank/DDBJ databases">
        <title>Three novel species with peptidoglycan cell walls form the new genus Lacunisphaera gen. nov. in the family Opitutaceae of the verrucomicrobial subdivision 4.</title>
        <authorList>
            <person name="Rast P."/>
            <person name="Gloeckner I."/>
            <person name="Jogler M."/>
            <person name="Boedeker C."/>
            <person name="Jeske O."/>
            <person name="Wiegand S."/>
            <person name="Reinhardt R."/>
            <person name="Schumann P."/>
            <person name="Rohde M."/>
            <person name="Spring S."/>
            <person name="Gloeckner F.O."/>
            <person name="Jogler C."/>
        </authorList>
    </citation>
    <scope>NUCLEOTIDE SEQUENCE [LARGE SCALE GENOMIC DNA]</scope>
    <source>
        <strain evidence="5 6">IG16b</strain>
    </source>
</reference>
<dbReference type="InterPro" id="IPR050857">
    <property type="entry name" value="D-2-hydroxyacid_DH"/>
</dbReference>
<dbReference type="CDD" id="cd12167">
    <property type="entry name" value="2-Hacid_dh_8"/>
    <property type="match status" value="1"/>
</dbReference>
<dbReference type="AlphaFoldDB" id="A0A1D8ATW7"/>
<sequence>MSPDDTTSPGRRPGAALAFRAELQPWLFPPAARSRLEQQVEILAGPFTGADWPTERERLAGVEVLVGSWGIPLLDGELLAAMPRLRVVLYGAGSVRGFVTDEFWRRGILLSSAASANAGPTATFAEAMIILALKQTWFYLRRREADWAYLTDTASSGVHAATVGIIGLSSVGRLVVQGLQRHELTILACDPTVTSEEAARLGVELVDLPALFARSDVVSLHAPLLPQTIGLVGAEHLRLMKPHASFVNTARGAIVREAELVAVMRERADLTALLDVTDPEPAPADSPLRALPNVILTPHIAGARHREIALVGRVVLEELDRYRTGQPLRFALDKARVASMA</sequence>
<dbReference type="EC" id="1.1.1.95" evidence="5"/>
<dbReference type="Pfam" id="PF02826">
    <property type="entry name" value="2-Hacid_dh_C"/>
    <property type="match status" value="1"/>
</dbReference>
<dbReference type="Gene3D" id="3.40.50.720">
    <property type="entry name" value="NAD(P)-binding Rossmann-like Domain"/>
    <property type="match status" value="2"/>
</dbReference>
<name>A0A1D8ATW7_9BACT</name>
<dbReference type="PANTHER" id="PTHR42789">
    <property type="entry name" value="D-ISOMER SPECIFIC 2-HYDROXYACID DEHYDROGENASE FAMILY PROTEIN (AFU_ORTHOLOGUE AFUA_6G10090)"/>
    <property type="match status" value="1"/>
</dbReference>
<dbReference type="RefSeq" id="WP_083270167.1">
    <property type="nucleotide sequence ID" value="NZ_CP016094.1"/>
</dbReference>
<organism evidence="5 6">
    <name type="scientific">Lacunisphaera limnophila</name>
    <dbReference type="NCBI Taxonomy" id="1838286"/>
    <lineage>
        <taxon>Bacteria</taxon>
        <taxon>Pseudomonadati</taxon>
        <taxon>Verrucomicrobiota</taxon>
        <taxon>Opitutia</taxon>
        <taxon>Opitutales</taxon>
        <taxon>Opitutaceae</taxon>
        <taxon>Lacunisphaera</taxon>
    </lineage>
</organism>
<feature type="domain" description="D-isomer specific 2-hydroxyacid dehydrogenase NAD-binding" evidence="4">
    <location>
        <begin position="138"/>
        <end position="301"/>
    </location>
</feature>
<proteinExistence type="inferred from homology"/>